<gene>
    <name evidence="1" type="ORF">HPB49_004090</name>
</gene>
<evidence type="ECO:0000313" key="1">
    <source>
        <dbReference type="EMBL" id="KAH7944983.1"/>
    </source>
</evidence>
<comment type="caution">
    <text evidence="1">The sequence shown here is derived from an EMBL/GenBank/DDBJ whole genome shotgun (WGS) entry which is preliminary data.</text>
</comment>
<dbReference type="EMBL" id="CM023475">
    <property type="protein sequence ID" value="KAH7944983.1"/>
    <property type="molecule type" value="Genomic_DNA"/>
</dbReference>
<sequence>MAYDVPASPYSQSGHLQVLVLPLPSVSTARKYMTLIQVDCGFDKRFLAAFQKKMATKDSYQHHGILVFNEIQVRQKMTVHSKTKTCSGFTDFGESLPRKEQLADHGLVFMFRSFGDAHSQPIAIFASKGPTKGTDFARLVMKAVILLERAGAIVDALVGDGAAINRRMWKEYSVSGNFENLINYYPSS</sequence>
<reference evidence="1" key="1">
    <citation type="submission" date="2020-05" db="EMBL/GenBank/DDBJ databases">
        <title>Large-scale comparative analyses of tick genomes elucidate their genetic diversity and vector capacities.</title>
        <authorList>
            <person name="Jia N."/>
            <person name="Wang J."/>
            <person name="Shi W."/>
            <person name="Du L."/>
            <person name="Sun Y."/>
            <person name="Zhan W."/>
            <person name="Jiang J."/>
            <person name="Wang Q."/>
            <person name="Zhang B."/>
            <person name="Ji P."/>
            <person name="Sakyi L.B."/>
            <person name="Cui X."/>
            <person name="Yuan T."/>
            <person name="Jiang B."/>
            <person name="Yang W."/>
            <person name="Lam T.T.-Y."/>
            <person name="Chang Q."/>
            <person name="Ding S."/>
            <person name="Wang X."/>
            <person name="Zhu J."/>
            <person name="Ruan X."/>
            <person name="Zhao L."/>
            <person name="Wei J."/>
            <person name="Que T."/>
            <person name="Du C."/>
            <person name="Cheng J."/>
            <person name="Dai P."/>
            <person name="Han X."/>
            <person name="Huang E."/>
            <person name="Gao Y."/>
            <person name="Liu J."/>
            <person name="Shao H."/>
            <person name="Ye R."/>
            <person name="Li L."/>
            <person name="Wei W."/>
            <person name="Wang X."/>
            <person name="Wang C."/>
            <person name="Yang T."/>
            <person name="Huo Q."/>
            <person name="Li W."/>
            <person name="Guo W."/>
            <person name="Chen H."/>
            <person name="Zhou L."/>
            <person name="Ni X."/>
            <person name="Tian J."/>
            <person name="Zhou Y."/>
            <person name="Sheng Y."/>
            <person name="Liu T."/>
            <person name="Pan Y."/>
            <person name="Xia L."/>
            <person name="Li J."/>
            <person name="Zhao F."/>
            <person name="Cao W."/>
        </authorList>
    </citation>
    <scope>NUCLEOTIDE SEQUENCE</scope>
    <source>
        <strain evidence="1">Dsil-2018</strain>
    </source>
</reference>
<accession>A0ACB8CJ64</accession>
<evidence type="ECO:0000313" key="2">
    <source>
        <dbReference type="Proteomes" id="UP000821865"/>
    </source>
</evidence>
<proteinExistence type="predicted"/>
<keyword evidence="2" id="KW-1185">Reference proteome</keyword>
<dbReference type="Proteomes" id="UP000821865">
    <property type="component" value="Chromosome 6"/>
</dbReference>
<organism evidence="1 2">
    <name type="scientific">Dermacentor silvarum</name>
    <name type="common">Tick</name>
    <dbReference type="NCBI Taxonomy" id="543639"/>
    <lineage>
        <taxon>Eukaryota</taxon>
        <taxon>Metazoa</taxon>
        <taxon>Ecdysozoa</taxon>
        <taxon>Arthropoda</taxon>
        <taxon>Chelicerata</taxon>
        <taxon>Arachnida</taxon>
        <taxon>Acari</taxon>
        <taxon>Parasitiformes</taxon>
        <taxon>Ixodida</taxon>
        <taxon>Ixodoidea</taxon>
        <taxon>Ixodidae</taxon>
        <taxon>Rhipicephalinae</taxon>
        <taxon>Dermacentor</taxon>
    </lineage>
</organism>
<name>A0ACB8CJ64_DERSI</name>
<protein>
    <submittedName>
        <fullName evidence="1">Uncharacterized protein</fullName>
    </submittedName>
</protein>